<evidence type="ECO:0000313" key="2">
    <source>
        <dbReference type="Proteomes" id="UP000029387"/>
    </source>
</evidence>
<dbReference type="InterPro" id="IPR007833">
    <property type="entry name" value="Capsule_polysaccharide_synth"/>
</dbReference>
<dbReference type="EMBL" id="JOSZ01000002">
    <property type="protein sequence ID" value="KFM20108.1"/>
    <property type="molecule type" value="Genomic_DNA"/>
</dbReference>
<evidence type="ECO:0000313" key="1">
    <source>
        <dbReference type="EMBL" id="KFM20108.1"/>
    </source>
</evidence>
<dbReference type="GO" id="GO:0015774">
    <property type="term" value="P:polysaccharide transport"/>
    <property type="evidence" value="ECO:0007669"/>
    <property type="project" value="InterPro"/>
</dbReference>
<organism evidence="1 2">
    <name type="scientific">Marine Group I thaumarchaeote SCGC AAA799-P11</name>
    <dbReference type="NCBI Taxonomy" id="1502295"/>
    <lineage>
        <taxon>Archaea</taxon>
        <taxon>Nitrososphaerota</taxon>
        <taxon>Marine Group I</taxon>
    </lineage>
</organism>
<comment type="caution">
    <text evidence="1">The sequence shown here is derived from an EMBL/GenBank/DDBJ whole genome shotgun (WGS) entry which is preliminary data.</text>
</comment>
<proteinExistence type="predicted"/>
<dbReference type="Proteomes" id="UP000029387">
    <property type="component" value="Unassembled WGS sequence"/>
</dbReference>
<dbReference type="Pfam" id="PF05159">
    <property type="entry name" value="Capsule_synth"/>
    <property type="match status" value="1"/>
</dbReference>
<protein>
    <submittedName>
        <fullName evidence="1">Capsule polysaccharide biosynthesis protein</fullName>
    </submittedName>
</protein>
<name>A0A087S304_9ARCH</name>
<dbReference type="GO" id="GO:0000271">
    <property type="term" value="P:polysaccharide biosynthetic process"/>
    <property type="evidence" value="ECO:0007669"/>
    <property type="project" value="InterPro"/>
</dbReference>
<accession>A0A087S304</accession>
<dbReference type="AlphaFoldDB" id="A0A087S304"/>
<gene>
    <name evidence="1" type="ORF">AAA799P11_00179</name>
</gene>
<reference evidence="1 2" key="1">
    <citation type="submission" date="2014-06" db="EMBL/GenBank/DDBJ databases">
        <authorList>
            <person name="Ngugi D.K."/>
            <person name="Blom J."/>
            <person name="Alam I."/>
            <person name="Rashid M."/>
            <person name="Baalawi W."/>
            <person name="Zhang G."/>
            <person name="Hikmawan T."/>
            <person name="Guan Y."/>
            <person name="Antunes A."/>
            <person name="Siam R."/>
            <person name="El-Dorry H."/>
            <person name="Bajic V."/>
            <person name="Stingl U."/>
        </authorList>
    </citation>
    <scope>NUCLEOTIDE SEQUENCE [LARGE SCALE GENOMIC DNA]</scope>
    <source>
        <strain evidence="1">SCGC AAA799-P11</strain>
    </source>
</reference>
<sequence length="511" mass="61090">MKDKILFWLDNGLVYYGLAYFLNQKHDCEIYSIIETHEKPKKFYKNQKLIPFRKIWFFNDNVSIQNKEADIEYLSSIEKKYGINMWLIAYAERFFAQQSRYHKFAKNEILYLIEQECKLFEQVLDEVDPNFLIMRDVDMHHVNLLHQICKARGIKILSLFPAKMGSKWIVSDTDKLNLESKNSNNLQKNNRTLNELQNYLKEHSQQKWVQQYVSSSKINFLNKKTLSSILYLFFKQEKNEREKFMSVGRTRSKVFFVMLSLLLKRKYRQAFLDHNSRKEIKSDEKFVFFPLHVSPERYVDISAPFFSNQLEVIKNIARSLPVDYKLYVKEHFAMVTRYWREISFYKEILELPNVELIHPSVSSEEIIKKSSLVMTITGTAALQAAFFEKPSIVMSHVIYLEFLPFIRRIKNLEDLPYVIRSTLKSKVDLTELNRFVEILEKETFEYHSHIFLEEHNPIFKTLFSNVEISESEMKSFLDHNRETFELLVLEHLKKMNTDESQHVSTNERKND</sequence>
<keyword evidence="2" id="KW-1185">Reference proteome</keyword>